<name>A0A0F8YPP1_9ZZZZ</name>
<comment type="caution">
    <text evidence="1">The sequence shown here is derived from an EMBL/GenBank/DDBJ whole genome shotgun (WGS) entry which is preliminary data.</text>
</comment>
<organism evidence="1">
    <name type="scientific">marine sediment metagenome</name>
    <dbReference type="NCBI Taxonomy" id="412755"/>
    <lineage>
        <taxon>unclassified sequences</taxon>
        <taxon>metagenomes</taxon>
        <taxon>ecological metagenomes</taxon>
    </lineage>
</organism>
<reference evidence="1" key="1">
    <citation type="journal article" date="2015" name="Nature">
        <title>Complex archaea that bridge the gap between prokaryotes and eukaryotes.</title>
        <authorList>
            <person name="Spang A."/>
            <person name="Saw J.H."/>
            <person name="Jorgensen S.L."/>
            <person name="Zaremba-Niedzwiedzka K."/>
            <person name="Martijn J."/>
            <person name="Lind A.E."/>
            <person name="van Eijk R."/>
            <person name="Schleper C."/>
            <person name="Guy L."/>
            <person name="Ettema T.J."/>
        </authorList>
    </citation>
    <scope>NUCLEOTIDE SEQUENCE</scope>
</reference>
<sequence length="58" mass="6794">MVNNTNSIELKMDNNKLLYSKEWGSREAINLIFCNLDYYYKKRLNRVIIGSPIVVNAI</sequence>
<dbReference type="AlphaFoldDB" id="A0A0F8YPP1"/>
<gene>
    <name evidence="1" type="ORF">LCGC14_2794080</name>
</gene>
<feature type="non-terminal residue" evidence="1">
    <location>
        <position position="58"/>
    </location>
</feature>
<accession>A0A0F8YPP1</accession>
<proteinExistence type="predicted"/>
<evidence type="ECO:0000313" key="1">
    <source>
        <dbReference type="EMBL" id="KKK83368.1"/>
    </source>
</evidence>
<protein>
    <submittedName>
        <fullName evidence="1">Uncharacterized protein</fullName>
    </submittedName>
</protein>
<dbReference type="EMBL" id="LAZR01052254">
    <property type="protein sequence ID" value="KKK83368.1"/>
    <property type="molecule type" value="Genomic_DNA"/>
</dbReference>